<accession>A0A4V0YYX8</accession>
<dbReference type="AlphaFoldDB" id="A0A4V0YYX8"/>
<sequence>MAFTQDELQSFNSILDQKLSILRRDLERVFDQRLQTLRHEFEQRLTTLQQDLMRSFPQRLADQQSRLRDSIGQRLDAQHEQIAQTVEGKLEQSQQATQQQFEAIIERALSVQQAALEELMSQQALAHQAEASANQHVALAAPELEAIEVQAEIPWEDLSGAIDKALSERLFSLNEAMQAAFKDLESYFLTQFRNLRDDLTHRIAPSYGGSIHNLQDIFASIEQLERVIESMQVSMSANHALLSNRLYHHQQLPLERAHAGEHPSMPNTSHANGTNQLSLPKESDSEQ</sequence>
<dbReference type="Proteomes" id="UP000290365">
    <property type="component" value="Chromosome"/>
</dbReference>
<feature type="region of interest" description="Disordered" evidence="1">
    <location>
        <begin position="259"/>
        <end position="287"/>
    </location>
</feature>
<evidence type="ECO:0000313" key="2">
    <source>
        <dbReference type="EMBL" id="QBD77771.1"/>
    </source>
</evidence>
<dbReference type="KEGG" id="kbs:EPA93_17935"/>
<keyword evidence="3" id="KW-1185">Reference proteome</keyword>
<dbReference type="RefSeq" id="WP_129888824.1">
    <property type="nucleotide sequence ID" value="NZ_CP035758.1"/>
</dbReference>
<gene>
    <name evidence="2" type="ORF">EPA93_17935</name>
</gene>
<dbReference type="OrthoDB" id="153651at2"/>
<protein>
    <submittedName>
        <fullName evidence="2">Uncharacterized protein</fullName>
    </submittedName>
</protein>
<proteinExistence type="predicted"/>
<evidence type="ECO:0000313" key="3">
    <source>
        <dbReference type="Proteomes" id="UP000290365"/>
    </source>
</evidence>
<evidence type="ECO:0000256" key="1">
    <source>
        <dbReference type="SAM" id="MobiDB-lite"/>
    </source>
</evidence>
<feature type="compositionally biased region" description="Polar residues" evidence="1">
    <location>
        <begin position="265"/>
        <end position="278"/>
    </location>
</feature>
<reference evidence="2 3" key="1">
    <citation type="submission" date="2019-01" db="EMBL/GenBank/DDBJ databases">
        <title>Ktedonosporobacter rubrisoli SCAWS-G2.</title>
        <authorList>
            <person name="Huang Y."/>
            <person name="Yan B."/>
        </authorList>
    </citation>
    <scope>NUCLEOTIDE SEQUENCE [LARGE SCALE GENOMIC DNA]</scope>
    <source>
        <strain evidence="2 3">SCAWS-G2</strain>
    </source>
</reference>
<dbReference type="EMBL" id="CP035758">
    <property type="protein sequence ID" value="QBD77771.1"/>
    <property type="molecule type" value="Genomic_DNA"/>
</dbReference>
<name>A0A4V0YYX8_KTERU</name>
<organism evidence="2 3">
    <name type="scientific">Ktedonosporobacter rubrisoli</name>
    <dbReference type="NCBI Taxonomy" id="2509675"/>
    <lineage>
        <taxon>Bacteria</taxon>
        <taxon>Bacillati</taxon>
        <taxon>Chloroflexota</taxon>
        <taxon>Ktedonobacteria</taxon>
        <taxon>Ktedonobacterales</taxon>
        <taxon>Ktedonosporobacteraceae</taxon>
        <taxon>Ktedonosporobacter</taxon>
    </lineage>
</organism>